<reference evidence="5" key="1">
    <citation type="journal article" date="2019" name="Int. J. Syst. Evol. Microbiol.">
        <title>The Global Catalogue of Microorganisms (GCM) 10K type strain sequencing project: providing services to taxonomists for standard genome sequencing and annotation.</title>
        <authorList>
            <consortium name="The Broad Institute Genomics Platform"/>
            <consortium name="The Broad Institute Genome Sequencing Center for Infectious Disease"/>
            <person name="Wu L."/>
            <person name="Ma J."/>
        </authorList>
    </citation>
    <scope>NUCLEOTIDE SEQUENCE [LARGE SCALE GENOMIC DNA]</scope>
    <source>
        <strain evidence="5">CGMCC-1.15741</strain>
    </source>
</reference>
<keyword evidence="2 4" id="KW-0238">DNA-binding</keyword>
<dbReference type="PRINTS" id="PR01727">
    <property type="entry name" value="DNABINDINGHU"/>
</dbReference>
<dbReference type="Gene3D" id="4.10.520.10">
    <property type="entry name" value="IHF-like DNA-binding proteins"/>
    <property type="match status" value="1"/>
</dbReference>
<evidence type="ECO:0000256" key="2">
    <source>
        <dbReference type="ARBA" id="ARBA00023125"/>
    </source>
</evidence>
<accession>A0ABW1SDG6</accession>
<evidence type="ECO:0000256" key="1">
    <source>
        <dbReference type="ARBA" id="ARBA00010529"/>
    </source>
</evidence>
<sequence>MPVQFLFETGIDQVIRSELLAKLRQENPRLTALAAEKALDTILDEIAKTLSQGHRVELRGFGSFFSKVRVARTGRNPRTGEAVDVPPKRHMHFRASRQLLERLNRPTTPG</sequence>
<dbReference type="SUPFAM" id="SSF47729">
    <property type="entry name" value="IHF-like DNA-binding proteins"/>
    <property type="match status" value="1"/>
</dbReference>
<dbReference type="InterPro" id="IPR020816">
    <property type="entry name" value="Histone-like_DNA-bd_CS"/>
</dbReference>
<comment type="caution">
    <text evidence="4">The sequence shown here is derived from an EMBL/GenBank/DDBJ whole genome shotgun (WGS) entry which is preliminary data.</text>
</comment>
<comment type="similarity">
    <text evidence="1 3">Belongs to the bacterial histone-like protein family.</text>
</comment>
<dbReference type="PANTHER" id="PTHR33175">
    <property type="entry name" value="DNA-BINDING PROTEIN HU"/>
    <property type="match status" value="1"/>
</dbReference>
<dbReference type="PANTHER" id="PTHR33175:SF5">
    <property type="entry name" value="INTEGRATION HOST FACTOR SUBUNIT BETA"/>
    <property type="match status" value="1"/>
</dbReference>
<dbReference type="InterPro" id="IPR000119">
    <property type="entry name" value="Hist_DNA-bd"/>
</dbReference>
<dbReference type="SMART" id="SM00411">
    <property type="entry name" value="BHL"/>
    <property type="match status" value="1"/>
</dbReference>
<dbReference type="CDD" id="cd13836">
    <property type="entry name" value="IHF_B"/>
    <property type="match status" value="1"/>
</dbReference>
<dbReference type="GO" id="GO:0003677">
    <property type="term" value="F:DNA binding"/>
    <property type="evidence" value="ECO:0007669"/>
    <property type="project" value="UniProtKB-KW"/>
</dbReference>
<evidence type="ECO:0000313" key="5">
    <source>
        <dbReference type="Proteomes" id="UP001596303"/>
    </source>
</evidence>
<dbReference type="EMBL" id="JBHSSW010000035">
    <property type="protein sequence ID" value="MFC6199464.1"/>
    <property type="molecule type" value="Genomic_DNA"/>
</dbReference>
<dbReference type="Pfam" id="PF00216">
    <property type="entry name" value="Bac_DNA_binding"/>
    <property type="match status" value="1"/>
</dbReference>
<gene>
    <name evidence="4" type="ORF">ACFQDM_15370</name>
</gene>
<evidence type="ECO:0000313" key="4">
    <source>
        <dbReference type="EMBL" id="MFC6199464.1"/>
    </source>
</evidence>
<evidence type="ECO:0000256" key="3">
    <source>
        <dbReference type="RuleBase" id="RU003939"/>
    </source>
</evidence>
<dbReference type="InterPro" id="IPR010992">
    <property type="entry name" value="IHF-like_DNA-bd_dom_sf"/>
</dbReference>
<keyword evidence="5" id="KW-1185">Reference proteome</keyword>
<name>A0ABW1SDG6_9PROT</name>
<organism evidence="4 5">
    <name type="scientific">Ponticaulis profundi</name>
    <dbReference type="NCBI Taxonomy" id="2665222"/>
    <lineage>
        <taxon>Bacteria</taxon>
        <taxon>Pseudomonadati</taxon>
        <taxon>Pseudomonadota</taxon>
        <taxon>Alphaproteobacteria</taxon>
        <taxon>Hyphomonadales</taxon>
        <taxon>Hyphomonadaceae</taxon>
        <taxon>Ponticaulis</taxon>
    </lineage>
</organism>
<dbReference type="PROSITE" id="PS00045">
    <property type="entry name" value="HISTONE_LIKE"/>
    <property type="match status" value="1"/>
</dbReference>
<dbReference type="RefSeq" id="WP_377380538.1">
    <property type="nucleotide sequence ID" value="NZ_JBHSSW010000035.1"/>
</dbReference>
<proteinExistence type="inferred from homology"/>
<protein>
    <submittedName>
        <fullName evidence="4">HU family DNA-binding protein</fullName>
    </submittedName>
</protein>
<dbReference type="Proteomes" id="UP001596303">
    <property type="component" value="Unassembled WGS sequence"/>
</dbReference>